<dbReference type="GO" id="GO:0016020">
    <property type="term" value="C:membrane"/>
    <property type="evidence" value="ECO:0007669"/>
    <property type="project" value="UniProtKB-SubCell"/>
</dbReference>
<dbReference type="InterPro" id="IPR029472">
    <property type="entry name" value="Copia-like_N"/>
</dbReference>
<keyword evidence="9" id="KW-1185">Reference proteome</keyword>
<evidence type="ECO:0000256" key="2">
    <source>
        <dbReference type="ARBA" id="ARBA00010199"/>
    </source>
</evidence>
<proteinExistence type="inferred from homology"/>
<keyword evidence="3 6" id="KW-0812">Transmembrane</keyword>
<evidence type="ECO:0000313" key="10">
    <source>
        <dbReference type="RefSeq" id="XP_035546214.1"/>
    </source>
</evidence>
<dbReference type="PANTHER" id="PTHR42893">
    <property type="entry name" value="PROTEIN DETOXIFICATION 44, CHLOROPLASTIC-RELATED"/>
    <property type="match status" value="1"/>
</dbReference>
<feature type="transmembrane region" description="Helical" evidence="6">
    <location>
        <begin position="311"/>
        <end position="329"/>
    </location>
</feature>
<keyword evidence="5 6" id="KW-0472">Membrane</keyword>
<dbReference type="NCBIfam" id="TIGR00797">
    <property type="entry name" value="matE"/>
    <property type="match status" value="1"/>
</dbReference>
<dbReference type="Proteomes" id="UP000235220">
    <property type="component" value="Chromosome 5"/>
</dbReference>
<feature type="domain" description="Retrotransposon Copia-like N-terminal" evidence="8">
    <location>
        <begin position="573"/>
        <end position="616"/>
    </location>
</feature>
<organism evidence="9 10">
    <name type="scientific">Juglans regia</name>
    <name type="common">English walnut</name>
    <dbReference type="NCBI Taxonomy" id="51240"/>
    <lineage>
        <taxon>Eukaryota</taxon>
        <taxon>Viridiplantae</taxon>
        <taxon>Streptophyta</taxon>
        <taxon>Embryophyta</taxon>
        <taxon>Tracheophyta</taxon>
        <taxon>Spermatophyta</taxon>
        <taxon>Magnoliopsida</taxon>
        <taxon>eudicotyledons</taxon>
        <taxon>Gunneridae</taxon>
        <taxon>Pentapetalae</taxon>
        <taxon>rosids</taxon>
        <taxon>fabids</taxon>
        <taxon>Fagales</taxon>
        <taxon>Juglandaceae</taxon>
        <taxon>Juglans</taxon>
    </lineage>
</organism>
<protein>
    <recommendedName>
        <fullName evidence="6">Protein DETOXIFICATION</fullName>
    </recommendedName>
    <alternativeName>
        <fullName evidence="6">Multidrug and toxic compound extrusion protein</fullName>
    </alternativeName>
</protein>
<keyword evidence="4 6" id="KW-1133">Transmembrane helix</keyword>
<feature type="region of interest" description="Disordered" evidence="7">
    <location>
        <begin position="112"/>
        <end position="254"/>
    </location>
</feature>
<feature type="transmembrane region" description="Helical" evidence="6">
    <location>
        <begin position="487"/>
        <end position="509"/>
    </location>
</feature>
<evidence type="ECO:0000256" key="5">
    <source>
        <dbReference type="ARBA" id="ARBA00023136"/>
    </source>
</evidence>
<dbReference type="InterPro" id="IPR002528">
    <property type="entry name" value="MATE_fam"/>
</dbReference>
<feature type="compositionally biased region" description="Polar residues" evidence="7">
    <location>
        <begin position="181"/>
        <end position="190"/>
    </location>
</feature>
<evidence type="ECO:0000256" key="1">
    <source>
        <dbReference type="ARBA" id="ARBA00004141"/>
    </source>
</evidence>
<dbReference type="GeneID" id="108988085"/>
<feature type="transmembrane region" description="Helical" evidence="6">
    <location>
        <begin position="442"/>
        <end position="467"/>
    </location>
</feature>
<reference evidence="10" key="1">
    <citation type="submission" date="2025-08" db="UniProtKB">
        <authorList>
            <consortium name="RefSeq"/>
        </authorList>
    </citation>
    <scope>IDENTIFICATION</scope>
    <source>
        <tissue evidence="10">Leaves</tissue>
    </source>
</reference>
<dbReference type="RefSeq" id="XP_035546214.1">
    <property type="nucleotide sequence ID" value="XM_035690321.1"/>
</dbReference>
<dbReference type="GO" id="GO:0042910">
    <property type="term" value="F:xenobiotic transmembrane transporter activity"/>
    <property type="evidence" value="ECO:0007669"/>
    <property type="project" value="InterPro"/>
</dbReference>
<feature type="compositionally biased region" description="Basic and acidic residues" evidence="7">
    <location>
        <begin position="138"/>
        <end position="180"/>
    </location>
</feature>
<sequence>MAENRSLSSDGRNWKRMPFFVFFRDARLVFKLDTLGWEILGMAVPAALAVAADPIASLIDTAFIGHIGPVELAAAGISIALFNQASRITIFPLVSITTSFVAEEDTVGRVGIKEAEKGSDKQNETTDQCTPEDAMLEDMERGEAGKKGQNLEKSLPKDSEMKEFMPGDVKLDLEKDDPKQNVENAESSSAKKSRVKRESMQENSTLEDVDRGSATTSDEGKKNQDQYDFDDDTTMDGKAGIGSSKRKSAKTKTEKRHIASASTALLFGSILGVFQAIVLILGAKPLLHVMGVKSSSPMIAPALKYLKLRSLGAPAVLLSLAMQGIFRGFKDTKTPLYVIVVGYTINIILDPILIFVLRLGISGAAIAHVLSQYLILSILLCMLMRKVYLLPPSRKELQFSRFLKNGGLLLARVVAVTFCVTLAASLAARLGSTSMAAFQTCLQVWLTSSLLSDGLAVAGQAILACAFAEKDYKKATATANRVLQMSFVLGVGLALFVGIHFLPLFYAFLHGIRAIEQTFMEASVESSGDSSSTHTENAYVHSHPATNTYRAINMAQYLNLSDPGNPIRLDNGDNPAVILVTDLLTTDNYATWSRAMRRALHAKNKLGFITNTIHQPTDPADPLLEL</sequence>
<dbReference type="GO" id="GO:0015297">
    <property type="term" value="F:antiporter activity"/>
    <property type="evidence" value="ECO:0007669"/>
    <property type="project" value="InterPro"/>
</dbReference>
<dbReference type="AlphaFoldDB" id="A0A6P9EFJ8"/>
<dbReference type="KEGG" id="jre:108988085"/>
<comment type="subcellular location">
    <subcellularLocation>
        <location evidence="1">Membrane</location>
        <topology evidence="1">Multi-pass membrane protein</topology>
    </subcellularLocation>
</comment>
<dbReference type="InParanoid" id="A0A6P9EFJ8"/>
<feature type="transmembrane region" description="Helical" evidence="6">
    <location>
        <begin position="365"/>
        <end position="388"/>
    </location>
</feature>
<feature type="compositionally biased region" description="Basic and acidic residues" evidence="7">
    <location>
        <begin position="112"/>
        <end position="124"/>
    </location>
</feature>
<dbReference type="GO" id="GO:0015137">
    <property type="term" value="F:citrate transmembrane transporter activity"/>
    <property type="evidence" value="ECO:0000318"/>
    <property type="project" value="GO_Central"/>
</dbReference>
<dbReference type="PANTHER" id="PTHR42893:SF11">
    <property type="entry name" value="PROTEIN DETOXIFICATION 43"/>
    <property type="match status" value="1"/>
</dbReference>
<feature type="compositionally biased region" description="Basic residues" evidence="7">
    <location>
        <begin position="244"/>
        <end position="254"/>
    </location>
</feature>
<dbReference type="OrthoDB" id="2126698at2759"/>
<gene>
    <name evidence="10" type="primary">LOC108988085</name>
</gene>
<dbReference type="Pfam" id="PF01554">
    <property type="entry name" value="MatE"/>
    <property type="match status" value="1"/>
</dbReference>
<accession>A0A6P9EFJ8</accession>
<evidence type="ECO:0000259" key="8">
    <source>
        <dbReference type="Pfam" id="PF14244"/>
    </source>
</evidence>
<dbReference type="Pfam" id="PF14244">
    <property type="entry name" value="Retrotran_gag_3"/>
    <property type="match status" value="1"/>
</dbReference>
<dbReference type="InterPro" id="IPR044644">
    <property type="entry name" value="DinF-like"/>
</dbReference>
<evidence type="ECO:0000256" key="4">
    <source>
        <dbReference type="ARBA" id="ARBA00022989"/>
    </source>
</evidence>
<evidence type="ECO:0000313" key="9">
    <source>
        <dbReference type="Proteomes" id="UP000235220"/>
    </source>
</evidence>
<comment type="caution">
    <text evidence="6">Lacks conserved residue(s) required for the propagation of feature annotation.</text>
</comment>
<feature type="transmembrane region" description="Helical" evidence="6">
    <location>
        <begin position="409"/>
        <end position="430"/>
    </location>
</feature>
<feature type="transmembrane region" description="Helical" evidence="6">
    <location>
        <begin position="258"/>
        <end position="283"/>
    </location>
</feature>
<evidence type="ECO:0000256" key="7">
    <source>
        <dbReference type="SAM" id="MobiDB-lite"/>
    </source>
</evidence>
<name>A0A6P9EFJ8_JUGRE</name>
<comment type="similarity">
    <text evidence="2 6">Belongs to the multi antimicrobial extrusion (MATE) (TC 2.A.66.1) family.</text>
</comment>
<feature type="transmembrane region" description="Helical" evidence="6">
    <location>
        <begin position="336"/>
        <end position="359"/>
    </location>
</feature>
<evidence type="ECO:0000256" key="3">
    <source>
        <dbReference type="ARBA" id="ARBA00022692"/>
    </source>
</evidence>
<evidence type="ECO:0000256" key="6">
    <source>
        <dbReference type="RuleBase" id="RU004914"/>
    </source>
</evidence>